<dbReference type="GO" id="GO:0051301">
    <property type="term" value="P:cell division"/>
    <property type="evidence" value="ECO:0007669"/>
    <property type="project" value="UniProtKB-KW"/>
</dbReference>
<evidence type="ECO:0000313" key="2">
    <source>
        <dbReference type="EMBL" id="AFC23622.1"/>
    </source>
</evidence>
<dbReference type="KEGG" id="sgn:SGRA_0886"/>
<keyword evidence="2" id="KW-0132">Cell division</keyword>
<reference evidence="2 3" key="1">
    <citation type="journal article" date="2012" name="Stand. Genomic Sci.">
        <title>Complete genome sequencing and analysis of Saprospira grandis str. Lewin, a predatory marine bacterium.</title>
        <authorList>
            <person name="Saw J.H."/>
            <person name="Yuryev A."/>
            <person name="Kanbe M."/>
            <person name="Hou S."/>
            <person name="Young A.G."/>
            <person name="Aizawa S."/>
            <person name="Alam M."/>
        </authorList>
    </citation>
    <scope>NUCLEOTIDE SEQUENCE [LARGE SCALE GENOMIC DNA]</scope>
    <source>
        <strain evidence="2 3">Lewin</strain>
    </source>
</reference>
<protein>
    <submittedName>
        <fullName evidence="2">Cell division protein FtsQ</fullName>
    </submittedName>
</protein>
<dbReference type="EMBL" id="CP002831">
    <property type="protein sequence ID" value="AFC23622.1"/>
    <property type="molecule type" value="Genomic_DNA"/>
</dbReference>
<proteinExistence type="predicted"/>
<name>H6L2G4_SAPGL</name>
<keyword evidence="2" id="KW-0131">Cell cycle</keyword>
<evidence type="ECO:0000313" key="3">
    <source>
        <dbReference type="Proteomes" id="UP000007519"/>
    </source>
</evidence>
<dbReference type="eggNOG" id="COG1589">
    <property type="taxonomic scope" value="Bacteria"/>
</dbReference>
<accession>H6L2G4</accession>
<keyword evidence="1" id="KW-0472">Membrane</keyword>
<gene>
    <name evidence="2" type="primary">ftsQ</name>
    <name evidence="2" type="ordered locus">SGRA_0886</name>
</gene>
<dbReference type="RefSeq" id="WP_015691273.1">
    <property type="nucleotide sequence ID" value="NC_016940.1"/>
</dbReference>
<dbReference type="AlphaFoldDB" id="H6L2G4"/>
<keyword evidence="1" id="KW-0812">Transmembrane</keyword>
<dbReference type="Proteomes" id="UP000007519">
    <property type="component" value="Chromosome"/>
</dbReference>
<sequence length="262" mass="30060">MKVHPARLKWIAARMGWIIGALVLVLLIWGGVRYRQQSRVPRVYIQIEEDAQGNAFVDSNDVRDILVKTFGHFVEGQTLEKIDVAAIESALEQDLFIEEADVYVDAMANVNISIQQRLPILRVMDVEDETYYLDAQGRQIPFSTKYTARVLVVTGDIGLYNSSFMELEDHRLRHSFILAQAILDDPLLSKQIEQIHINRLGDALLVPKVGNHKIYFGAPLERTAEKLDELKIFYKEAMPYEGWEKYKLLNLAFEGQIVAKKR</sequence>
<keyword evidence="1" id="KW-1133">Transmembrane helix</keyword>
<dbReference type="STRING" id="984262.SGRA_0886"/>
<dbReference type="HOGENOM" id="CLU_064655_0_1_10"/>
<keyword evidence="3" id="KW-1185">Reference proteome</keyword>
<evidence type="ECO:0000256" key="1">
    <source>
        <dbReference type="SAM" id="Phobius"/>
    </source>
</evidence>
<dbReference type="OrthoDB" id="1466667at2"/>
<feature type="transmembrane region" description="Helical" evidence="1">
    <location>
        <begin position="12"/>
        <end position="32"/>
    </location>
</feature>
<organism evidence="2 3">
    <name type="scientific">Saprospira grandis (strain Lewin)</name>
    <dbReference type="NCBI Taxonomy" id="984262"/>
    <lineage>
        <taxon>Bacteria</taxon>
        <taxon>Pseudomonadati</taxon>
        <taxon>Bacteroidota</taxon>
        <taxon>Saprospiria</taxon>
        <taxon>Saprospirales</taxon>
        <taxon>Saprospiraceae</taxon>
        <taxon>Saprospira</taxon>
    </lineage>
</organism>